<feature type="domain" description="VWFA" evidence="3">
    <location>
        <begin position="48"/>
        <end position="220"/>
    </location>
</feature>
<keyword evidence="2" id="KW-0472">Membrane</keyword>
<dbReference type="Gene3D" id="3.40.50.410">
    <property type="entry name" value="von Willebrand factor, type A domain"/>
    <property type="match status" value="1"/>
</dbReference>
<dbReference type="Pfam" id="PF15057">
    <property type="entry name" value="DUF4537"/>
    <property type="match status" value="1"/>
</dbReference>
<dbReference type="EMBL" id="JARBDR010000337">
    <property type="protein sequence ID" value="KAJ8315533.1"/>
    <property type="molecule type" value="Genomic_DNA"/>
</dbReference>
<proteinExistence type="predicted"/>
<protein>
    <recommendedName>
        <fullName evidence="3">VWFA domain-containing protein</fullName>
    </recommendedName>
</protein>
<dbReference type="PANTHER" id="PTHR14343">
    <property type="entry name" value="VWFA DOMAIN-CONTAINING PROTEIN"/>
    <property type="match status" value="1"/>
</dbReference>
<dbReference type="InterPro" id="IPR036465">
    <property type="entry name" value="vWFA_dom_sf"/>
</dbReference>
<feature type="coiled-coil region" evidence="1">
    <location>
        <begin position="572"/>
        <end position="736"/>
    </location>
</feature>
<evidence type="ECO:0000256" key="1">
    <source>
        <dbReference type="SAM" id="Coils"/>
    </source>
</evidence>
<dbReference type="InterPro" id="IPR032770">
    <property type="entry name" value="DUF4537"/>
</dbReference>
<evidence type="ECO:0000256" key="2">
    <source>
        <dbReference type="SAM" id="Phobius"/>
    </source>
</evidence>
<dbReference type="Pfam" id="PF13768">
    <property type="entry name" value="VWA_3"/>
    <property type="match status" value="1"/>
</dbReference>
<feature type="transmembrane region" description="Helical" evidence="2">
    <location>
        <begin position="1119"/>
        <end position="1139"/>
    </location>
</feature>
<feature type="transmembrane region" description="Helical" evidence="2">
    <location>
        <begin position="1258"/>
        <end position="1291"/>
    </location>
</feature>
<evidence type="ECO:0000259" key="3">
    <source>
        <dbReference type="PROSITE" id="PS50234"/>
    </source>
</evidence>
<keyword evidence="1" id="KW-0175">Coiled coil</keyword>
<dbReference type="SUPFAM" id="SSF53300">
    <property type="entry name" value="vWA-like"/>
    <property type="match status" value="1"/>
</dbReference>
<feature type="coiled-coil region" evidence="1">
    <location>
        <begin position="980"/>
        <end position="1043"/>
    </location>
</feature>
<keyword evidence="2" id="KW-1133">Transmembrane helix</keyword>
<dbReference type="PROSITE" id="PS50234">
    <property type="entry name" value="VWFA"/>
    <property type="match status" value="1"/>
</dbReference>
<dbReference type="InterPro" id="IPR002035">
    <property type="entry name" value="VWF_A"/>
</dbReference>
<keyword evidence="2" id="KW-0812">Transmembrane</keyword>
<evidence type="ECO:0000313" key="4">
    <source>
        <dbReference type="EMBL" id="KAJ8315533.1"/>
    </source>
</evidence>
<organism evidence="4 5">
    <name type="scientific">Tegillarca granosa</name>
    <name type="common">Malaysian cockle</name>
    <name type="synonym">Anadara granosa</name>
    <dbReference type="NCBI Taxonomy" id="220873"/>
    <lineage>
        <taxon>Eukaryota</taxon>
        <taxon>Metazoa</taxon>
        <taxon>Spiralia</taxon>
        <taxon>Lophotrochozoa</taxon>
        <taxon>Mollusca</taxon>
        <taxon>Bivalvia</taxon>
        <taxon>Autobranchia</taxon>
        <taxon>Pteriomorphia</taxon>
        <taxon>Arcoida</taxon>
        <taxon>Arcoidea</taxon>
        <taxon>Arcidae</taxon>
        <taxon>Tegillarca</taxon>
    </lineage>
</organism>
<accession>A0ABQ9FDX2</accession>
<gene>
    <name evidence="4" type="ORF">KUTeg_007683</name>
</gene>
<dbReference type="PANTHER" id="PTHR14343:SF5">
    <property type="entry name" value="DUF4537 DOMAIN-CONTAINING PROTEIN"/>
    <property type="match status" value="1"/>
</dbReference>
<reference evidence="4 5" key="1">
    <citation type="submission" date="2022-12" db="EMBL/GenBank/DDBJ databases">
        <title>Chromosome-level genome of Tegillarca granosa.</title>
        <authorList>
            <person name="Kim J."/>
        </authorList>
    </citation>
    <scope>NUCLEOTIDE SEQUENCE [LARGE SCALE GENOMIC DNA]</scope>
    <source>
        <strain evidence="4">Teg-2019</strain>
        <tissue evidence="4">Adductor muscle</tissue>
    </source>
</reference>
<evidence type="ECO:0000313" key="5">
    <source>
        <dbReference type="Proteomes" id="UP001217089"/>
    </source>
</evidence>
<dbReference type="Proteomes" id="UP001217089">
    <property type="component" value="Unassembled WGS sequence"/>
</dbReference>
<sequence length="1300" mass="152516">MSDKSSNNMALQANPPLQVSSNNMALQANPPLQVRGIPTIFGEPFEKNITFCIDTSGSMYKGLEVVKEHLLETLMKLSRKNVPTSFNVIEFNSEVTQWADKMVKCTPETVAVAADWIKKLSAKTGTNTQDALLTALGDSGCEAVYIVTDGLPDQHPMDILDSVGYASRGRPIHCIYLVTEDATDSVSSEFLEDLAVESYGSFHVVTLTTHGCVERITPIYRADHASEKIVRTVNGTMHNAMKTCTVGTTLKLDPEETMYLTPRASLLNSYPYMCPPWNPLHYFWWLQPYRYYYPHGWSRYRTSRGWLKAHEQMIESVENDLSPTAGALLIGKKVLARRLEDGYFYMGTVQSQLLADKFLVAFGPCKHGKYKETTYQDTFVYDIVGVDDARLHTILTHDKVLATWEPEGERYGPGIVIEGHEKRMADGPEDELITVTFSNGKTATVPADTAIWIPVQVYERLALELKMPKEARETLQSQKGYPKETLEGYPTSGPEATPEEYELPKQSFAFDSDPLLVETRPWQYPPAPTYNVIPTPYDRHVTYKPKIAVRSEDVNKLVPDKVTSQLVEHKLLLDERETEKEYQERVEREKRQKELETEIEKGRQKRRELELEREKRLESDMELALERQKERLRAIEKEKEEEQARLLKLEQEQQNELEKIKQLEDQKWREEQRFIEIERERKAEVQQKIDDRLREEQEQLILEKEKEEEEKWREEERLAEIDRERLLRKREKQEENLLKKSVSFQDNIKVEDLEQTSDSGIQTGSNSREGCWNYGYDDYAYDDMILRRRNRYAHLSHGKPRRARSARPPWKKYWGNDPAPPLIEPNSYGPFRETALQTPLEAKDSTYPYSVEWTSPMYKYVDPFAKHDYSSSVEMLMKTPKPPSGSKHRYDVGEEVSRVVGSRQMTDEAKEEARREFKRQKAIQRRIGWENRLRHDDQMKLLMQDQHRERILGQMDRDRQRQEKEQEMIHKSREAKKHISAELRAKIESEQQKEKERQEKRLEAMRVRREQREAEAARKAEKLEELNEKRQQYKMAHSQARWDQTQKRLESEDVENNKIASQRRETKINRIGHFRKLEEEGQRKKDLRIGVTHQHLALYRSQKYIKKKVGYWKIKNICVFMISLSVLHSYFIHVVHFCSCSKTEKTNTKPPLLVLKLKKNMFNIFLMSLDQHQAPLHSFSFLFIVFCDQDLPKFKMSAFSINYYWTKSWHSKLNFKTIYNVHVLPNQKSNKNYLLLFASLHICIYHLCILSATRKPTFAHFVCYIIVYLFLLCLCMVVFVYINLLLGLWLARIFKKDVEK</sequence>
<keyword evidence="5" id="KW-1185">Reference proteome</keyword>
<comment type="caution">
    <text evidence="4">The sequence shown here is derived from an EMBL/GenBank/DDBJ whole genome shotgun (WGS) entry which is preliminary data.</text>
</comment>
<dbReference type="SMART" id="SM00327">
    <property type="entry name" value="VWA"/>
    <property type="match status" value="1"/>
</dbReference>
<name>A0ABQ9FDX2_TEGGR</name>
<feature type="transmembrane region" description="Helical" evidence="2">
    <location>
        <begin position="1233"/>
        <end position="1252"/>
    </location>
</feature>